<dbReference type="PANTHER" id="PTHR11822">
    <property type="entry name" value="NADP-SPECIFIC ISOCITRATE DEHYDROGENASE"/>
    <property type="match status" value="1"/>
</dbReference>
<dbReference type="Pfam" id="PF00180">
    <property type="entry name" value="Iso_dh"/>
    <property type="match status" value="1"/>
</dbReference>
<name>A0A9X3IL07_9HYPH</name>
<evidence type="ECO:0000259" key="15">
    <source>
        <dbReference type="SMART" id="SM01329"/>
    </source>
</evidence>
<feature type="binding site" evidence="14">
    <location>
        <position position="82"/>
    </location>
    <ligand>
        <name>NADP(+)</name>
        <dbReference type="ChEBI" id="CHEBI:58349"/>
    </ligand>
</feature>
<evidence type="ECO:0000256" key="1">
    <source>
        <dbReference type="ARBA" id="ARBA00001936"/>
    </source>
</evidence>
<feature type="binding site" evidence="12">
    <location>
        <position position="109"/>
    </location>
    <ligand>
        <name>D-threo-isocitrate</name>
        <dbReference type="ChEBI" id="CHEBI:15562"/>
    </ligand>
</feature>
<dbReference type="InterPro" id="IPR019818">
    <property type="entry name" value="IsoCit/isopropylmalate_DH_CS"/>
</dbReference>
<evidence type="ECO:0000256" key="2">
    <source>
        <dbReference type="ARBA" id="ARBA00007769"/>
    </source>
</evidence>
<dbReference type="GO" id="GO:0006099">
    <property type="term" value="P:tricarboxylic acid cycle"/>
    <property type="evidence" value="ECO:0007669"/>
    <property type="project" value="UniProtKB-KW"/>
</dbReference>
<keyword evidence="6 10" id="KW-0460">Magnesium</keyword>
<comment type="caution">
    <text evidence="16">The sequence shown here is derived from an EMBL/GenBank/DDBJ whole genome shotgun (WGS) entry which is preliminary data.</text>
</comment>
<evidence type="ECO:0000256" key="12">
    <source>
        <dbReference type="PIRSR" id="PIRSR000108-2"/>
    </source>
</evidence>
<evidence type="ECO:0000256" key="3">
    <source>
        <dbReference type="ARBA" id="ARBA00022435"/>
    </source>
</evidence>
<dbReference type="InterPro" id="IPR004790">
    <property type="entry name" value="Isocitrate_DH_NADP"/>
</dbReference>
<feature type="binding site" evidence="12">
    <location>
        <position position="77"/>
    </location>
    <ligand>
        <name>D-threo-isocitrate</name>
        <dbReference type="ChEBI" id="CHEBI:15562"/>
    </ligand>
</feature>
<dbReference type="InterPro" id="IPR024084">
    <property type="entry name" value="IsoPropMal-DH-like_dom"/>
</dbReference>
<evidence type="ECO:0000256" key="9">
    <source>
        <dbReference type="ARBA" id="ARBA00023211"/>
    </source>
</evidence>
<dbReference type="EMBL" id="JAPKNK010000003">
    <property type="protein sequence ID" value="MCX5569357.1"/>
    <property type="molecule type" value="Genomic_DNA"/>
</dbReference>
<feature type="domain" description="Isopropylmalate dehydrogenase-like" evidence="15">
    <location>
        <begin position="9"/>
        <end position="394"/>
    </location>
</feature>
<proteinExistence type="inferred from homology"/>
<evidence type="ECO:0000256" key="7">
    <source>
        <dbReference type="ARBA" id="ARBA00022857"/>
    </source>
</evidence>
<feature type="site" description="Critical for catalysis" evidence="11">
    <location>
        <position position="139"/>
    </location>
</feature>
<gene>
    <name evidence="16" type="ORF">OSH07_09140</name>
</gene>
<sequence>MAKIKVANPVVELDGDEMTRIIWQNIKDKLIHPYLDLDLQYYDLGIEHRDATNDQVTIEAAEAIKKVGVGVKCATITPDEARVKEFNLKEMWKSPNGTIRNILGGVIFREPIICQNVPRLVPGWTQPIIVGRHAFGDQYKATDFKVPGKGRMTIKFEGEDGTVIEKEVFKFPGAGVALAMYNLDESIREFARASLNYGLMRKYPVYLSTKNTILKAYDGRFKDLFQEVFDAEFAAAFKAAGITYEHRLIDDMVASALKWSGGYVWACKNYDGDVQSDTVAQGFGSLGLMTSVLLTPDGKTVEAEAAHGTVTRHYRQHQQGKETSTNSIASIFAWTRGLAHRAKLDDNAELAKFATTLEKVCVDTVEAGDMTKDLALLVGPDQKWLSTTGFLDKVSENLTKAMA</sequence>
<dbReference type="GO" id="GO:0006097">
    <property type="term" value="P:glyoxylate cycle"/>
    <property type="evidence" value="ECO:0007669"/>
    <property type="project" value="UniProtKB-KW"/>
</dbReference>
<protein>
    <recommendedName>
        <fullName evidence="10">Isocitrate dehydrogenase [NADP]</fullName>
        <ecNumber evidence="10">1.1.1.42</ecNumber>
    </recommendedName>
</protein>
<feature type="binding site" evidence="14">
    <location>
        <position position="258"/>
    </location>
    <ligand>
        <name>NADP(+)</name>
        <dbReference type="ChEBI" id="CHEBI:58349"/>
    </ligand>
</feature>
<organism evidence="16 17">
    <name type="scientific">Kaistia nematophila</name>
    <dbReference type="NCBI Taxonomy" id="2994654"/>
    <lineage>
        <taxon>Bacteria</taxon>
        <taxon>Pseudomonadati</taxon>
        <taxon>Pseudomonadota</taxon>
        <taxon>Alphaproteobacteria</taxon>
        <taxon>Hyphomicrobiales</taxon>
        <taxon>Kaistiaceae</taxon>
        <taxon>Kaistia</taxon>
    </lineage>
</organism>
<evidence type="ECO:0000256" key="11">
    <source>
        <dbReference type="PIRSR" id="PIRSR000108-1"/>
    </source>
</evidence>
<evidence type="ECO:0000256" key="4">
    <source>
        <dbReference type="ARBA" id="ARBA00022532"/>
    </source>
</evidence>
<keyword evidence="5 10" id="KW-0479">Metal-binding</keyword>
<feature type="binding site" evidence="13">
    <location>
        <position position="273"/>
    </location>
    <ligand>
        <name>Mn(2+)</name>
        <dbReference type="ChEBI" id="CHEBI:29035"/>
    </ligand>
</feature>
<keyword evidence="7 10" id="KW-0521">NADP</keyword>
<feature type="binding site" evidence="14">
    <location>
        <begin position="75"/>
        <end position="77"/>
    </location>
    <ligand>
        <name>NADP(+)</name>
        <dbReference type="ChEBI" id="CHEBI:58349"/>
    </ligand>
</feature>
<dbReference type="SUPFAM" id="SSF53659">
    <property type="entry name" value="Isocitrate/Isopropylmalate dehydrogenase-like"/>
    <property type="match status" value="1"/>
</dbReference>
<dbReference type="Gene3D" id="3.40.718.10">
    <property type="entry name" value="Isopropylmalate Dehydrogenase"/>
    <property type="match status" value="1"/>
</dbReference>
<dbReference type="SMART" id="SM01329">
    <property type="entry name" value="Iso_dh"/>
    <property type="match status" value="1"/>
</dbReference>
<keyword evidence="4 10" id="KW-0816">Tricarboxylic acid cycle</keyword>
<feature type="binding site" evidence="14">
    <location>
        <position position="326"/>
    </location>
    <ligand>
        <name>NADP(+)</name>
        <dbReference type="ChEBI" id="CHEBI:58349"/>
    </ligand>
</feature>
<comment type="cofactor">
    <cofactor evidence="10 13">
        <name>Mg(2+)</name>
        <dbReference type="ChEBI" id="CHEBI:18420"/>
    </cofactor>
    <cofactor evidence="10 13">
        <name>Mn(2+)</name>
        <dbReference type="ChEBI" id="CHEBI:29035"/>
    </cofactor>
    <text evidence="10 13">Binds 1 Mg(2+) or Mn(2+) ion per subunit.</text>
</comment>
<dbReference type="EC" id="1.1.1.42" evidence="10"/>
<dbReference type="GO" id="GO:0000287">
    <property type="term" value="F:magnesium ion binding"/>
    <property type="evidence" value="ECO:0007669"/>
    <property type="project" value="InterPro"/>
</dbReference>
<evidence type="ECO:0000313" key="16">
    <source>
        <dbReference type="EMBL" id="MCX5569357.1"/>
    </source>
</evidence>
<feature type="binding site" evidence="13">
    <location>
        <position position="250"/>
    </location>
    <ligand>
        <name>Mn(2+)</name>
        <dbReference type="ChEBI" id="CHEBI:29035"/>
    </ligand>
</feature>
<dbReference type="GO" id="GO:0006102">
    <property type="term" value="P:isocitrate metabolic process"/>
    <property type="evidence" value="ECO:0007669"/>
    <property type="project" value="UniProtKB-UniRule"/>
</dbReference>
<dbReference type="NCBIfam" id="TIGR00127">
    <property type="entry name" value="nadp_idh_euk"/>
    <property type="match status" value="1"/>
</dbReference>
<keyword evidence="3" id="KW-0329">Glyoxylate bypass</keyword>
<dbReference type="AlphaFoldDB" id="A0A9X3IL07"/>
<keyword evidence="17" id="KW-1185">Reference proteome</keyword>
<comment type="catalytic activity">
    <reaction evidence="10">
        <text>D-threo-isocitrate + NADP(+) = 2-oxoglutarate + CO2 + NADPH</text>
        <dbReference type="Rhea" id="RHEA:19629"/>
        <dbReference type="ChEBI" id="CHEBI:15562"/>
        <dbReference type="ChEBI" id="CHEBI:16526"/>
        <dbReference type="ChEBI" id="CHEBI:16810"/>
        <dbReference type="ChEBI" id="CHEBI:57783"/>
        <dbReference type="ChEBI" id="CHEBI:58349"/>
        <dbReference type="EC" id="1.1.1.42"/>
    </reaction>
</comment>
<accession>A0A9X3IL07</accession>
<feature type="binding site" evidence="14">
    <location>
        <begin position="308"/>
        <end position="313"/>
    </location>
    <ligand>
        <name>NADP(+)</name>
        <dbReference type="ChEBI" id="CHEBI:58349"/>
    </ligand>
</feature>
<dbReference type="Proteomes" id="UP001144805">
    <property type="component" value="Unassembled WGS sequence"/>
</dbReference>
<feature type="site" description="Critical for catalysis" evidence="11">
    <location>
        <position position="210"/>
    </location>
</feature>
<dbReference type="FunFam" id="3.40.718.10:FF:000002">
    <property type="entry name" value="Isocitrate dehydrogenase [NADP]"/>
    <property type="match status" value="1"/>
</dbReference>
<dbReference type="PROSITE" id="PS00470">
    <property type="entry name" value="IDH_IMDH"/>
    <property type="match status" value="1"/>
</dbReference>
<evidence type="ECO:0000313" key="17">
    <source>
        <dbReference type="Proteomes" id="UP001144805"/>
    </source>
</evidence>
<feature type="binding site" evidence="12">
    <location>
        <position position="132"/>
    </location>
    <ligand>
        <name>D-threo-isocitrate</name>
        <dbReference type="ChEBI" id="CHEBI:15562"/>
    </ligand>
</feature>
<reference evidence="16" key="1">
    <citation type="submission" date="2022-11" db="EMBL/GenBank/DDBJ databases">
        <title>Biodiversity and phylogenetic relationships of bacteria.</title>
        <authorList>
            <person name="Machado R.A.R."/>
            <person name="Bhat A."/>
            <person name="Loulou A."/>
            <person name="Kallel S."/>
        </authorList>
    </citation>
    <scope>NUCLEOTIDE SEQUENCE</scope>
    <source>
        <strain evidence="16">K-TC2</strain>
    </source>
</reference>
<evidence type="ECO:0000256" key="6">
    <source>
        <dbReference type="ARBA" id="ARBA00022842"/>
    </source>
</evidence>
<evidence type="ECO:0000256" key="10">
    <source>
        <dbReference type="PIRNR" id="PIRNR000108"/>
    </source>
</evidence>
<feature type="binding site" evidence="12">
    <location>
        <begin position="94"/>
        <end position="100"/>
    </location>
    <ligand>
        <name>D-threo-isocitrate</name>
        <dbReference type="ChEBI" id="CHEBI:15562"/>
    </ligand>
</feature>
<keyword evidence="8 10" id="KW-0560">Oxidoreductase</keyword>
<dbReference type="PIRSF" id="PIRSF000108">
    <property type="entry name" value="IDH_NADP"/>
    <property type="match status" value="1"/>
</dbReference>
<evidence type="ECO:0000256" key="8">
    <source>
        <dbReference type="ARBA" id="ARBA00023002"/>
    </source>
</evidence>
<keyword evidence="9 10" id="KW-0464">Manganese</keyword>
<evidence type="ECO:0000256" key="14">
    <source>
        <dbReference type="PIRSR" id="PIRSR000108-4"/>
    </source>
</evidence>
<comment type="similarity">
    <text evidence="2 10">Belongs to the isocitrate and isopropylmalate dehydrogenases family.</text>
</comment>
<dbReference type="GO" id="GO:0004450">
    <property type="term" value="F:isocitrate dehydrogenase (NADP+) activity"/>
    <property type="evidence" value="ECO:0007669"/>
    <property type="project" value="UniProtKB-UniRule"/>
</dbReference>
<dbReference type="GO" id="GO:0051287">
    <property type="term" value="F:NAD binding"/>
    <property type="evidence" value="ECO:0007669"/>
    <property type="project" value="InterPro"/>
</dbReference>
<evidence type="ECO:0000256" key="13">
    <source>
        <dbReference type="PIRSR" id="PIRSR000108-3"/>
    </source>
</evidence>
<dbReference type="NCBIfam" id="NF006156">
    <property type="entry name" value="PRK08299.1"/>
    <property type="match status" value="1"/>
</dbReference>
<evidence type="ECO:0000256" key="5">
    <source>
        <dbReference type="ARBA" id="ARBA00022723"/>
    </source>
</evidence>
<dbReference type="PANTHER" id="PTHR11822:SF21">
    <property type="entry name" value="ISOCITRATE DEHYDROGENASE [NADP], MITOCHONDRIAL"/>
    <property type="match status" value="1"/>
</dbReference>
<dbReference type="RefSeq" id="WP_266338329.1">
    <property type="nucleotide sequence ID" value="NZ_JAPKNK010000003.1"/>
</dbReference>
<comment type="cofactor">
    <cofactor evidence="1">
        <name>Mn(2+)</name>
        <dbReference type="ChEBI" id="CHEBI:29035"/>
    </cofactor>
</comment>